<sequence>MKRELSWKKLLPSPQTLSFVGLMLLCLLVFGLLKPAYATLDNLYSIVLSACLSAVLAAGMGVVISAGGFDLCIGHTAGFAALMCGYFLRTAGMDPYPSILLALACALAIGAVNGFLVAWMGISSFIVTLGMQFVLVGVRQWITAGNSYRSGNTIKALAQGNALGISNLILISALVLALVGFIMQKTSFGRRMQFTGSNIIASDYIGIPVRRYTFLAFLLSGAIAGVVGILQFGKLTSATINMGDGWLFNAMTIAVFSGVIFGRFKGHGIALVALLITMITTGINMLGVSSAWTNFVLGLILLLSLFAGKYVQLTHVHLRKGRTSHGREKTV</sequence>
<feature type="transmembrane region" description="Helical" evidence="11">
    <location>
        <begin position="100"/>
        <end position="118"/>
    </location>
</feature>
<dbReference type="CDD" id="cd06579">
    <property type="entry name" value="TM_PBP1_transp_AraH_like"/>
    <property type="match status" value="1"/>
</dbReference>
<dbReference type="EMBL" id="DVFI01000101">
    <property type="protein sequence ID" value="HIQ63409.1"/>
    <property type="molecule type" value="Genomic_DNA"/>
</dbReference>
<proteinExistence type="predicted"/>
<keyword evidence="8 11" id="KW-0472">Membrane</keyword>
<gene>
    <name evidence="12" type="ORF">IAA66_07460</name>
</gene>
<comment type="subunit">
    <text evidence="2">The complex is composed of two ATP-binding proteins (LsrA), two transmembrane proteins (LsrC and LsrD) and a solute-binding protein (LsrB).</text>
</comment>
<evidence type="ECO:0000256" key="11">
    <source>
        <dbReference type="SAM" id="Phobius"/>
    </source>
</evidence>
<evidence type="ECO:0000313" key="12">
    <source>
        <dbReference type="EMBL" id="HIQ63409.1"/>
    </source>
</evidence>
<evidence type="ECO:0000256" key="8">
    <source>
        <dbReference type="ARBA" id="ARBA00023136"/>
    </source>
</evidence>
<dbReference type="Proteomes" id="UP000886819">
    <property type="component" value="Unassembled WGS sequence"/>
</dbReference>
<dbReference type="GO" id="GO:0005886">
    <property type="term" value="C:plasma membrane"/>
    <property type="evidence" value="ECO:0007669"/>
    <property type="project" value="UniProtKB-SubCell"/>
</dbReference>
<dbReference type="PANTHER" id="PTHR32196">
    <property type="entry name" value="ABC TRANSPORTER PERMEASE PROTEIN YPHD-RELATED-RELATED"/>
    <property type="match status" value="1"/>
</dbReference>
<evidence type="ECO:0000256" key="10">
    <source>
        <dbReference type="ARBA" id="ARBA00039382"/>
    </source>
</evidence>
<feature type="transmembrane region" description="Helical" evidence="11">
    <location>
        <begin position="212"/>
        <end position="233"/>
    </location>
</feature>
<dbReference type="Pfam" id="PF02653">
    <property type="entry name" value="BPD_transp_2"/>
    <property type="match status" value="1"/>
</dbReference>
<keyword evidence="4" id="KW-1003">Cell membrane</keyword>
<evidence type="ECO:0000313" key="13">
    <source>
        <dbReference type="Proteomes" id="UP000886819"/>
    </source>
</evidence>
<reference evidence="12" key="1">
    <citation type="submission" date="2020-10" db="EMBL/GenBank/DDBJ databases">
        <authorList>
            <person name="Gilroy R."/>
        </authorList>
    </citation>
    <scope>NUCLEOTIDE SEQUENCE</scope>
    <source>
        <strain evidence="12">ChiHile30-977</strain>
    </source>
</reference>
<dbReference type="AlphaFoldDB" id="A0A9D1CK66"/>
<feature type="transmembrane region" description="Helical" evidence="11">
    <location>
        <begin position="16"/>
        <end position="37"/>
    </location>
</feature>
<keyword evidence="5" id="KW-0997">Cell inner membrane</keyword>
<feature type="transmembrane region" description="Helical" evidence="11">
    <location>
        <begin position="71"/>
        <end position="88"/>
    </location>
</feature>
<feature type="transmembrane region" description="Helical" evidence="11">
    <location>
        <begin position="269"/>
        <end position="286"/>
    </location>
</feature>
<protein>
    <recommendedName>
        <fullName evidence="10">Autoinducer 2 import system permease protein LsrC</fullName>
    </recommendedName>
</protein>
<feature type="transmembrane region" description="Helical" evidence="11">
    <location>
        <begin position="292"/>
        <end position="311"/>
    </location>
</feature>
<name>A0A9D1CK66_9FIRM</name>
<evidence type="ECO:0000256" key="5">
    <source>
        <dbReference type="ARBA" id="ARBA00022519"/>
    </source>
</evidence>
<feature type="transmembrane region" description="Helical" evidence="11">
    <location>
        <begin position="245"/>
        <end position="262"/>
    </location>
</feature>
<dbReference type="PANTHER" id="PTHR32196:SF29">
    <property type="entry name" value="AUTOINDUCER 2 IMPORT SYSTEM PERMEASE PROTEIN LSRC"/>
    <property type="match status" value="1"/>
</dbReference>
<dbReference type="InterPro" id="IPR001851">
    <property type="entry name" value="ABC_transp_permease"/>
</dbReference>
<organism evidence="12 13">
    <name type="scientific">Candidatus Avichristensenella intestinipullorum</name>
    <dbReference type="NCBI Taxonomy" id="2840693"/>
    <lineage>
        <taxon>Bacteria</taxon>
        <taxon>Bacillati</taxon>
        <taxon>Bacillota</taxon>
        <taxon>Clostridia</taxon>
        <taxon>Candidatus Avichristensenella</taxon>
    </lineage>
</organism>
<feature type="transmembrane region" description="Helical" evidence="11">
    <location>
        <begin position="162"/>
        <end position="183"/>
    </location>
</feature>
<evidence type="ECO:0000256" key="6">
    <source>
        <dbReference type="ARBA" id="ARBA00022692"/>
    </source>
</evidence>
<accession>A0A9D1CK66</accession>
<feature type="transmembrane region" description="Helical" evidence="11">
    <location>
        <begin position="43"/>
        <end position="64"/>
    </location>
</feature>
<evidence type="ECO:0000256" key="1">
    <source>
        <dbReference type="ARBA" id="ARBA00004651"/>
    </source>
</evidence>
<dbReference type="GO" id="GO:0022857">
    <property type="term" value="F:transmembrane transporter activity"/>
    <property type="evidence" value="ECO:0007669"/>
    <property type="project" value="InterPro"/>
</dbReference>
<evidence type="ECO:0000256" key="9">
    <source>
        <dbReference type="ARBA" id="ARBA00025439"/>
    </source>
</evidence>
<reference evidence="12" key="2">
    <citation type="journal article" date="2021" name="PeerJ">
        <title>Extensive microbial diversity within the chicken gut microbiome revealed by metagenomics and culture.</title>
        <authorList>
            <person name="Gilroy R."/>
            <person name="Ravi A."/>
            <person name="Getino M."/>
            <person name="Pursley I."/>
            <person name="Horton D.L."/>
            <person name="Alikhan N.F."/>
            <person name="Baker D."/>
            <person name="Gharbi K."/>
            <person name="Hall N."/>
            <person name="Watson M."/>
            <person name="Adriaenssens E.M."/>
            <person name="Foster-Nyarko E."/>
            <person name="Jarju S."/>
            <person name="Secka A."/>
            <person name="Antonio M."/>
            <person name="Oren A."/>
            <person name="Chaudhuri R.R."/>
            <person name="La Ragione R."/>
            <person name="Hildebrand F."/>
            <person name="Pallen M.J."/>
        </authorList>
    </citation>
    <scope>NUCLEOTIDE SEQUENCE</scope>
    <source>
        <strain evidence="12">ChiHile30-977</strain>
    </source>
</reference>
<comment type="caution">
    <text evidence="12">The sequence shown here is derived from an EMBL/GenBank/DDBJ whole genome shotgun (WGS) entry which is preliminary data.</text>
</comment>
<evidence type="ECO:0000256" key="2">
    <source>
        <dbReference type="ARBA" id="ARBA00011262"/>
    </source>
</evidence>
<evidence type="ECO:0000256" key="7">
    <source>
        <dbReference type="ARBA" id="ARBA00022989"/>
    </source>
</evidence>
<keyword evidence="6 11" id="KW-0812">Transmembrane</keyword>
<evidence type="ECO:0000256" key="3">
    <source>
        <dbReference type="ARBA" id="ARBA00022448"/>
    </source>
</evidence>
<keyword evidence="7 11" id="KW-1133">Transmembrane helix</keyword>
<comment type="subcellular location">
    <subcellularLocation>
        <location evidence="1">Cell membrane</location>
        <topology evidence="1">Multi-pass membrane protein</topology>
    </subcellularLocation>
</comment>
<comment type="function">
    <text evidence="9">Part of the ABC transporter complex LsrABCD involved in autoinducer 2 (AI-2) import. Probably responsible for the translocation of the substrate across the membrane.</text>
</comment>
<evidence type="ECO:0000256" key="4">
    <source>
        <dbReference type="ARBA" id="ARBA00022475"/>
    </source>
</evidence>
<keyword evidence="3" id="KW-0813">Transport</keyword>